<evidence type="ECO:0000313" key="6">
    <source>
        <dbReference type="EMBL" id="QBD76903.1"/>
    </source>
</evidence>
<dbReference type="EMBL" id="CP035758">
    <property type="protein sequence ID" value="QBD76903.1"/>
    <property type="molecule type" value="Genomic_DNA"/>
</dbReference>
<sequence length="283" mass="33857">MDEDMDSREHIHSTCSTTQASLHPYEREQQAVFRVYLFGSFRVFQNNTSLEDPIWRRTRIQSLLKWFILNPEKPFSADYLADLFWPQASTLAAHRNLRVNIHYLRHLLEPGIARGQESSFIRRLTNNFYLFHRDDTWWVDVWELQRQFEMAQQIDLSGNRKKAAFFYSKITDYFERGFLPEDVYEDYVQPYRDRYERHHLQILRCLIEIHLQNNELDEALEYAYRTLSIDPYNQIAVNTIIDIYCKQGNHVGAMRVFNKFRDSVQAELGLEISRCSCTHIGQL</sequence>
<dbReference type="InterPro" id="IPR011990">
    <property type="entry name" value="TPR-like_helical_dom_sf"/>
</dbReference>
<dbReference type="InterPro" id="IPR005158">
    <property type="entry name" value="BTAD"/>
</dbReference>
<feature type="domain" description="Bacterial transcriptional activator" evidence="5">
    <location>
        <begin position="139"/>
        <end position="273"/>
    </location>
</feature>
<dbReference type="Gene3D" id="1.10.10.10">
    <property type="entry name" value="Winged helix-like DNA-binding domain superfamily/Winged helix DNA-binding domain"/>
    <property type="match status" value="1"/>
</dbReference>
<comment type="similarity">
    <text evidence="1">Belongs to the AfsR/DnrI/RedD regulatory family.</text>
</comment>
<accession>A0A4P6JNZ3</accession>
<keyword evidence="3" id="KW-0802">TPR repeat</keyword>
<dbReference type="SUPFAM" id="SSF48452">
    <property type="entry name" value="TPR-like"/>
    <property type="match status" value="1"/>
</dbReference>
<dbReference type="AlphaFoldDB" id="A0A4P6JNZ3"/>
<gene>
    <name evidence="6" type="ORF">EPA93_13170</name>
</gene>
<evidence type="ECO:0000259" key="4">
    <source>
        <dbReference type="SMART" id="SM00862"/>
    </source>
</evidence>
<dbReference type="KEGG" id="kbs:EPA93_13170"/>
<dbReference type="GO" id="GO:0003677">
    <property type="term" value="F:DNA binding"/>
    <property type="evidence" value="ECO:0007669"/>
    <property type="project" value="UniProtKB-KW"/>
</dbReference>
<dbReference type="GO" id="GO:0000160">
    <property type="term" value="P:phosphorelay signal transduction system"/>
    <property type="evidence" value="ECO:0007669"/>
    <property type="project" value="InterPro"/>
</dbReference>
<dbReference type="NCBIfam" id="TIGR00756">
    <property type="entry name" value="PPR"/>
    <property type="match status" value="1"/>
</dbReference>
<dbReference type="SMART" id="SM01043">
    <property type="entry name" value="BTAD"/>
    <property type="match status" value="1"/>
</dbReference>
<evidence type="ECO:0000256" key="1">
    <source>
        <dbReference type="ARBA" id="ARBA00005820"/>
    </source>
</evidence>
<evidence type="ECO:0000313" key="7">
    <source>
        <dbReference type="Proteomes" id="UP000290365"/>
    </source>
</evidence>
<dbReference type="SUPFAM" id="SSF46894">
    <property type="entry name" value="C-terminal effector domain of the bipartite response regulators"/>
    <property type="match status" value="1"/>
</dbReference>
<keyword evidence="2" id="KW-0238">DNA-binding</keyword>
<dbReference type="Proteomes" id="UP000290365">
    <property type="component" value="Chromosome"/>
</dbReference>
<dbReference type="InterPro" id="IPR036388">
    <property type="entry name" value="WH-like_DNA-bd_sf"/>
</dbReference>
<protein>
    <recommendedName>
        <fullName evidence="8">Bacterial transcriptional activator domain-containing protein</fullName>
    </recommendedName>
</protein>
<reference evidence="6 7" key="1">
    <citation type="submission" date="2019-01" db="EMBL/GenBank/DDBJ databases">
        <title>Ktedonosporobacter rubrisoli SCAWS-G2.</title>
        <authorList>
            <person name="Huang Y."/>
            <person name="Yan B."/>
        </authorList>
    </citation>
    <scope>NUCLEOTIDE SEQUENCE [LARGE SCALE GENOMIC DNA]</scope>
    <source>
        <strain evidence="6 7">SCAWS-G2</strain>
    </source>
</reference>
<dbReference type="InterPro" id="IPR016032">
    <property type="entry name" value="Sig_transdc_resp-reg_C-effctor"/>
</dbReference>
<dbReference type="Pfam" id="PF03704">
    <property type="entry name" value="BTAD"/>
    <property type="match status" value="1"/>
</dbReference>
<dbReference type="GO" id="GO:0006355">
    <property type="term" value="P:regulation of DNA-templated transcription"/>
    <property type="evidence" value="ECO:0007669"/>
    <property type="project" value="InterPro"/>
</dbReference>
<dbReference type="OrthoDB" id="134937at2"/>
<evidence type="ECO:0008006" key="8">
    <source>
        <dbReference type="Google" id="ProtNLM"/>
    </source>
</evidence>
<dbReference type="PROSITE" id="PS50005">
    <property type="entry name" value="TPR"/>
    <property type="match status" value="1"/>
</dbReference>
<proteinExistence type="inferred from homology"/>
<evidence type="ECO:0000256" key="2">
    <source>
        <dbReference type="ARBA" id="ARBA00023125"/>
    </source>
</evidence>
<name>A0A4P6JNZ3_KTERU</name>
<dbReference type="PANTHER" id="PTHR35807">
    <property type="entry name" value="TRANSCRIPTIONAL REGULATOR REDD-RELATED"/>
    <property type="match status" value="1"/>
</dbReference>
<evidence type="ECO:0000259" key="5">
    <source>
        <dbReference type="SMART" id="SM01043"/>
    </source>
</evidence>
<evidence type="ECO:0000256" key="3">
    <source>
        <dbReference type="PROSITE-ProRule" id="PRU00339"/>
    </source>
</evidence>
<keyword evidence="7" id="KW-1185">Reference proteome</keyword>
<feature type="domain" description="OmpR/PhoB-type" evidence="4">
    <location>
        <begin position="51"/>
        <end position="131"/>
    </location>
</feature>
<dbReference type="InterPro" id="IPR001867">
    <property type="entry name" value="OmpR/PhoB-type_DNA-bd"/>
</dbReference>
<dbReference type="InterPro" id="IPR019734">
    <property type="entry name" value="TPR_rpt"/>
</dbReference>
<feature type="repeat" description="TPR" evidence="3">
    <location>
        <begin position="200"/>
        <end position="233"/>
    </location>
</feature>
<dbReference type="Gene3D" id="1.25.40.10">
    <property type="entry name" value="Tetratricopeptide repeat domain"/>
    <property type="match status" value="1"/>
</dbReference>
<dbReference type="SMART" id="SM00862">
    <property type="entry name" value="Trans_reg_C"/>
    <property type="match status" value="1"/>
</dbReference>
<organism evidence="6 7">
    <name type="scientific">Ktedonosporobacter rubrisoli</name>
    <dbReference type="NCBI Taxonomy" id="2509675"/>
    <lineage>
        <taxon>Bacteria</taxon>
        <taxon>Bacillati</taxon>
        <taxon>Chloroflexota</taxon>
        <taxon>Ktedonobacteria</taxon>
        <taxon>Ktedonobacterales</taxon>
        <taxon>Ktedonosporobacteraceae</taxon>
        <taxon>Ktedonosporobacter</taxon>
    </lineage>
</organism>
<dbReference type="InterPro" id="IPR051677">
    <property type="entry name" value="AfsR-DnrI-RedD_regulator"/>
</dbReference>
<dbReference type="InterPro" id="IPR002885">
    <property type="entry name" value="PPR_rpt"/>
</dbReference>